<keyword evidence="6" id="KW-1133">Transmembrane helix</keyword>
<protein>
    <recommendedName>
        <fullName evidence="7">Zn(2)-C6 fungal-type domain-containing protein</fullName>
    </recommendedName>
</protein>
<keyword evidence="6" id="KW-0472">Membrane</keyword>
<feature type="transmembrane region" description="Helical" evidence="6">
    <location>
        <begin position="442"/>
        <end position="463"/>
    </location>
</feature>
<dbReference type="EMBL" id="JARIHO010000053">
    <property type="protein sequence ID" value="KAJ7320703.1"/>
    <property type="molecule type" value="Genomic_DNA"/>
</dbReference>
<evidence type="ECO:0000256" key="3">
    <source>
        <dbReference type="ARBA" id="ARBA00023015"/>
    </source>
</evidence>
<keyword evidence="5" id="KW-0539">Nucleus</keyword>
<dbReference type="GO" id="GO:0006351">
    <property type="term" value="P:DNA-templated transcription"/>
    <property type="evidence" value="ECO:0007669"/>
    <property type="project" value="InterPro"/>
</dbReference>
<feature type="domain" description="Zn(2)-C6 fungal-type" evidence="7">
    <location>
        <begin position="18"/>
        <end position="50"/>
    </location>
</feature>
<dbReference type="InterPro" id="IPR007219">
    <property type="entry name" value="XnlR_reg_dom"/>
</dbReference>
<dbReference type="GO" id="GO:0005634">
    <property type="term" value="C:nucleus"/>
    <property type="evidence" value="ECO:0007669"/>
    <property type="project" value="UniProtKB-SubCell"/>
</dbReference>
<accession>A0AAD6ZEY6</accession>
<comment type="subcellular location">
    <subcellularLocation>
        <location evidence="1">Nucleus</location>
    </subcellularLocation>
</comment>
<evidence type="ECO:0000256" key="1">
    <source>
        <dbReference type="ARBA" id="ARBA00004123"/>
    </source>
</evidence>
<evidence type="ECO:0000256" key="2">
    <source>
        <dbReference type="ARBA" id="ARBA00022723"/>
    </source>
</evidence>
<evidence type="ECO:0000313" key="8">
    <source>
        <dbReference type="EMBL" id="KAJ7320703.1"/>
    </source>
</evidence>
<dbReference type="GO" id="GO:0008270">
    <property type="term" value="F:zinc ion binding"/>
    <property type="evidence" value="ECO:0007669"/>
    <property type="project" value="InterPro"/>
</dbReference>
<dbReference type="PROSITE" id="PS00463">
    <property type="entry name" value="ZN2_CY6_FUNGAL_1"/>
    <property type="match status" value="1"/>
</dbReference>
<dbReference type="PANTHER" id="PTHR47338">
    <property type="entry name" value="ZN(II)2CYS6 TRANSCRIPTION FACTOR (EUROFUNG)-RELATED"/>
    <property type="match status" value="1"/>
</dbReference>
<evidence type="ECO:0000313" key="9">
    <source>
        <dbReference type="Proteomes" id="UP001218218"/>
    </source>
</evidence>
<dbReference type="GO" id="GO:0000981">
    <property type="term" value="F:DNA-binding transcription factor activity, RNA polymerase II-specific"/>
    <property type="evidence" value="ECO:0007669"/>
    <property type="project" value="InterPro"/>
</dbReference>
<dbReference type="CDD" id="cd00067">
    <property type="entry name" value="GAL4"/>
    <property type="match status" value="1"/>
</dbReference>
<keyword evidence="3" id="KW-0805">Transcription regulation</keyword>
<evidence type="ECO:0000259" key="7">
    <source>
        <dbReference type="PROSITE" id="PS50048"/>
    </source>
</evidence>
<evidence type="ECO:0000256" key="4">
    <source>
        <dbReference type="ARBA" id="ARBA00023163"/>
    </source>
</evidence>
<reference evidence="8" key="1">
    <citation type="submission" date="2023-03" db="EMBL/GenBank/DDBJ databases">
        <title>Massive genome expansion in bonnet fungi (Mycena s.s.) driven by repeated elements and novel gene families across ecological guilds.</title>
        <authorList>
            <consortium name="Lawrence Berkeley National Laboratory"/>
            <person name="Harder C.B."/>
            <person name="Miyauchi S."/>
            <person name="Viragh M."/>
            <person name="Kuo A."/>
            <person name="Thoen E."/>
            <person name="Andreopoulos B."/>
            <person name="Lu D."/>
            <person name="Skrede I."/>
            <person name="Drula E."/>
            <person name="Henrissat B."/>
            <person name="Morin E."/>
            <person name="Kohler A."/>
            <person name="Barry K."/>
            <person name="LaButti K."/>
            <person name="Morin E."/>
            <person name="Salamov A."/>
            <person name="Lipzen A."/>
            <person name="Mereny Z."/>
            <person name="Hegedus B."/>
            <person name="Baldrian P."/>
            <person name="Stursova M."/>
            <person name="Weitz H."/>
            <person name="Taylor A."/>
            <person name="Grigoriev I.V."/>
            <person name="Nagy L.G."/>
            <person name="Martin F."/>
            <person name="Kauserud H."/>
        </authorList>
    </citation>
    <scope>NUCLEOTIDE SEQUENCE</scope>
    <source>
        <strain evidence="8">CBHHK002</strain>
    </source>
</reference>
<dbReference type="SUPFAM" id="SSF57701">
    <property type="entry name" value="Zn2/Cys6 DNA-binding domain"/>
    <property type="match status" value="1"/>
</dbReference>
<keyword evidence="6" id="KW-0812">Transmembrane</keyword>
<dbReference type="Pfam" id="PF00172">
    <property type="entry name" value="Zn_clus"/>
    <property type="match status" value="1"/>
</dbReference>
<dbReference type="InterPro" id="IPR001138">
    <property type="entry name" value="Zn2Cys6_DnaBD"/>
</dbReference>
<evidence type="ECO:0000256" key="6">
    <source>
        <dbReference type="SAM" id="Phobius"/>
    </source>
</evidence>
<gene>
    <name evidence="8" type="ORF">DFH08DRAFT_386550</name>
</gene>
<proteinExistence type="predicted"/>
<dbReference type="Proteomes" id="UP001218218">
    <property type="component" value="Unassembled WGS sequence"/>
</dbReference>
<keyword evidence="4" id="KW-0804">Transcription</keyword>
<dbReference type="GO" id="GO:0003677">
    <property type="term" value="F:DNA binding"/>
    <property type="evidence" value="ECO:0007669"/>
    <property type="project" value="InterPro"/>
</dbReference>
<organism evidence="8 9">
    <name type="scientific">Mycena albidolilacea</name>
    <dbReference type="NCBI Taxonomy" id="1033008"/>
    <lineage>
        <taxon>Eukaryota</taxon>
        <taxon>Fungi</taxon>
        <taxon>Dikarya</taxon>
        <taxon>Basidiomycota</taxon>
        <taxon>Agaricomycotina</taxon>
        <taxon>Agaricomycetes</taxon>
        <taxon>Agaricomycetidae</taxon>
        <taxon>Agaricales</taxon>
        <taxon>Marasmiineae</taxon>
        <taxon>Mycenaceae</taxon>
        <taxon>Mycena</taxon>
    </lineage>
</organism>
<keyword evidence="9" id="KW-1185">Reference proteome</keyword>
<dbReference type="Gene3D" id="4.10.240.10">
    <property type="entry name" value="Zn(2)-C6 fungal-type DNA-binding domain"/>
    <property type="match status" value="1"/>
</dbReference>
<dbReference type="Pfam" id="PF04082">
    <property type="entry name" value="Fungal_trans"/>
    <property type="match status" value="1"/>
</dbReference>
<dbReference type="AlphaFoldDB" id="A0AAD6ZEY6"/>
<dbReference type="PANTHER" id="PTHR47338:SF29">
    <property type="entry name" value="ZN(2)-C6 FUNGAL-TYPE DOMAIN-CONTAINING PROTEIN"/>
    <property type="match status" value="1"/>
</dbReference>
<evidence type="ECO:0000256" key="5">
    <source>
        <dbReference type="ARBA" id="ARBA00023242"/>
    </source>
</evidence>
<name>A0AAD6ZEY6_9AGAR</name>
<dbReference type="InterPro" id="IPR050815">
    <property type="entry name" value="TF_fung"/>
</dbReference>
<dbReference type="PROSITE" id="PS50048">
    <property type="entry name" value="ZN2_CY6_FUNGAL_2"/>
    <property type="match status" value="1"/>
</dbReference>
<dbReference type="InterPro" id="IPR036864">
    <property type="entry name" value="Zn2-C6_fun-type_DNA-bd_sf"/>
</dbReference>
<dbReference type="SMART" id="SM00066">
    <property type="entry name" value="GAL4"/>
    <property type="match status" value="1"/>
</dbReference>
<keyword evidence="2" id="KW-0479">Metal-binding</keyword>
<sequence>MATTSVDPKSNHLPRGQACFSCRRRKMRCDGVHPICGQCTSARRDADCEYVHGQKRARAEMLQESIGQIERRIYELEHPDLNHQPGVVLRQPYPSGTVGSPLQSSNYAQWAADEPPRDMVQKLVDFFLAYSSEVGFFLNASRFRESALLRHPIGHPSRPSPALLWTVYLWGLRLSKQPELIALEPVFLSRALNLAGNGLSGLHPQKVMHTLQAEILVAYYFFASGRFLEGKYHTASAVSLALSSGLHMIRSANIPSSVLPPSQDAIEEGERIHACWAVIILDRSWAAVLGEQAHLEHRQQIDTPWPLEMDDYGKGLFTRTALYINTLHKFLDGTPTSDTGMSTIAMLSKASVLWQRADALARDWLPHMTRSQSTAFQDSFETLDSNVENFRAALIPPNHISNLTPAMMRAWVVAHSIAHTATIKLQSIAPLQVETRARQKRLVAATAVMNIIVSGLMQHFGFINPIMGVRRTNRTFIFRS</sequence>
<dbReference type="CDD" id="cd12148">
    <property type="entry name" value="fungal_TF_MHR"/>
    <property type="match status" value="1"/>
</dbReference>
<comment type="caution">
    <text evidence="8">The sequence shown here is derived from an EMBL/GenBank/DDBJ whole genome shotgun (WGS) entry which is preliminary data.</text>
</comment>